<evidence type="ECO:0000313" key="2">
    <source>
        <dbReference type="Proteomes" id="UP001060368"/>
    </source>
</evidence>
<dbReference type="KEGG" id="mend:L6E24_12020"/>
<protein>
    <submittedName>
        <fullName evidence="1">Uncharacterized protein</fullName>
    </submittedName>
</protein>
<accession>A0A9E7PL25</accession>
<organism evidence="1 2">
    <name type="scientific">Methanoplanus endosymbiosus</name>
    <dbReference type="NCBI Taxonomy" id="33865"/>
    <lineage>
        <taxon>Archaea</taxon>
        <taxon>Methanobacteriati</taxon>
        <taxon>Methanobacteriota</taxon>
        <taxon>Stenosarchaea group</taxon>
        <taxon>Methanomicrobia</taxon>
        <taxon>Methanomicrobiales</taxon>
        <taxon>Methanomicrobiaceae</taxon>
        <taxon>Methanoplanus</taxon>
    </lineage>
</organism>
<evidence type="ECO:0000313" key="1">
    <source>
        <dbReference type="EMBL" id="UUX92073.1"/>
    </source>
</evidence>
<dbReference type="RefSeq" id="WP_257742225.1">
    <property type="nucleotide sequence ID" value="NZ_CP096115.1"/>
</dbReference>
<sequence>MQEIIASVEDFYPARNYKEEKHYQFELNGWLKKDFPSSDIEVHKGHSRPDIVIENVAIEIKGPTAFKDLETIFGKAHRYLQDYDHMIVVLFSVDVPEDRYENWKEGINQYFPDVVILRK</sequence>
<dbReference type="AlphaFoldDB" id="A0A9E7PL25"/>
<proteinExistence type="predicted"/>
<keyword evidence="2" id="KW-1185">Reference proteome</keyword>
<name>A0A9E7PL25_9EURY</name>
<reference evidence="1" key="1">
    <citation type="submission" date="2022-04" db="EMBL/GenBank/DDBJ databases">
        <title>Complete genome of Methanoplanus endosymbiosus DSM 3599.</title>
        <authorList>
            <person name="Chen S.-C."/>
            <person name="You Y.-T."/>
            <person name="Zhou Y.-Z."/>
            <person name="Lai M.-C."/>
        </authorList>
    </citation>
    <scope>NUCLEOTIDE SEQUENCE</scope>
    <source>
        <strain evidence="1">DSM 3599</strain>
    </source>
</reference>
<dbReference type="Proteomes" id="UP001060368">
    <property type="component" value="Chromosome"/>
</dbReference>
<dbReference type="GeneID" id="74308440"/>
<gene>
    <name evidence="1" type="ORF">L6E24_12020</name>
</gene>
<dbReference type="EMBL" id="CP096115">
    <property type="protein sequence ID" value="UUX92073.1"/>
    <property type="molecule type" value="Genomic_DNA"/>
</dbReference>